<dbReference type="GO" id="GO:0003677">
    <property type="term" value="F:DNA binding"/>
    <property type="evidence" value="ECO:0007669"/>
    <property type="project" value="UniProtKB-KW"/>
</dbReference>
<dbReference type="PANTHER" id="PTHR42756">
    <property type="entry name" value="TRANSCRIPTIONAL REGULATOR, MARR"/>
    <property type="match status" value="1"/>
</dbReference>
<organism evidence="5 6">
    <name type="scientific">Flavobacterium laiguense</name>
    <dbReference type="NCBI Taxonomy" id="2169409"/>
    <lineage>
        <taxon>Bacteria</taxon>
        <taxon>Pseudomonadati</taxon>
        <taxon>Bacteroidota</taxon>
        <taxon>Flavobacteriia</taxon>
        <taxon>Flavobacteriales</taxon>
        <taxon>Flavobacteriaceae</taxon>
        <taxon>Flavobacterium</taxon>
    </lineage>
</organism>
<evidence type="ECO:0000256" key="1">
    <source>
        <dbReference type="ARBA" id="ARBA00023015"/>
    </source>
</evidence>
<dbReference type="InterPro" id="IPR000835">
    <property type="entry name" value="HTH_MarR-typ"/>
</dbReference>
<dbReference type="Pfam" id="PF01047">
    <property type="entry name" value="MarR"/>
    <property type="match status" value="1"/>
</dbReference>
<dbReference type="Proteomes" id="UP000245618">
    <property type="component" value="Unassembled WGS sequence"/>
</dbReference>
<dbReference type="OrthoDB" id="763883at2"/>
<evidence type="ECO:0000313" key="5">
    <source>
        <dbReference type="EMBL" id="PWA08742.1"/>
    </source>
</evidence>
<dbReference type="Gene3D" id="1.10.10.10">
    <property type="entry name" value="Winged helix-like DNA-binding domain superfamily/Winged helix DNA-binding domain"/>
    <property type="match status" value="1"/>
</dbReference>
<dbReference type="SUPFAM" id="SSF46785">
    <property type="entry name" value="Winged helix' DNA-binding domain"/>
    <property type="match status" value="1"/>
</dbReference>
<comment type="caution">
    <text evidence="5">The sequence shown here is derived from an EMBL/GenBank/DDBJ whole genome shotgun (WGS) entry which is preliminary data.</text>
</comment>
<dbReference type="RefSeq" id="WP_116763472.1">
    <property type="nucleotide sequence ID" value="NZ_QCZH01000011.1"/>
</dbReference>
<dbReference type="PANTHER" id="PTHR42756:SF1">
    <property type="entry name" value="TRANSCRIPTIONAL REPRESSOR OF EMRAB OPERON"/>
    <property type="match status" value="1"/>
</dbReference>
<keyword evidence="1" id="KW-0805">Transcription regulation</keyword>
<dbReference type="InterPro" id="IPR036388">
    <property type="entry name" value="WH-like_DNA-bd_sf"/>
</dbReference>
<dbReference type="PROSITE" id="PS50995">
    <property type="entry name" value="HTH_MARR_2"/>
    <property type="match status" value="1"/>
</dbReference>
<dbReference type="EMBL" id="QCZH01000011">
    <property type="protein sequence ID" value="PWA08742.1"/>
    <property type="molecule type" value="Genomic_DNA"/>
</dbReference>
<reference evidence="5 6" key="1">
    <citation type="submission" date="2018-04" db="EMBL/GenBank/DDBJ databases">
        <title>Flavobacterium sp. nov., isolated from glacier ice.</title>
        <authorList>
            <person name="Liu Q."/>
            <person name="Xin Y.-H."/>
        </authorList>
    </citation>
    <scope>NUCLEOTIDE SEQUENCE [LARGE SCALE GENOMIC DNA]</scope>
    <source>
        <strain evidence="5 6">LB2P30</strain>
    </source>
</reference>
<evidence type="ECO:0000313" key="6">
    <source>
        <dbReference type="Proteomes" id="UP000245618"/>
    </source>
</evidence>
<dbReference type="InterPro" id="IPR036390">
    <property type="entry name" value="WH_DNA-bd_sf"/>
</dbReference>
<dbReference type="GO" id="GO:0003700">
    <property type="term" value="F:DNA-binding transcription factor activity"/>
    <property type="evidence" value="ECO:0007669"/>
    <property type="project" value="InterPro"/>
</dbReference>
<accession>A0A2U1JUB3</accession>
<keyword evidence="2" id="KW-0238">DNA-binding</keyword>
<evidence type="ECO:0000259" key="4">
    <source>
        <dbReference type="PROSITE" id="PS50995"/>
    </source>
</evidence>
<name>A0A2U1JUB3_9FLAO</name>
<proteinExistence type="predicted"/>
<gene>
    <name evidence="5" type="ORF">DB891_11000</name>
</gene>
<evidence type="ECO:0000256" key="2">
    <source>
        <dbReference type="ARBA" id="ARBA00023125"/>
    </source>
</evidence>
<dbReference type="PRINTS" id="PR00598">
    <property type="entry name" value="HTHMARR"/>
</dbReference>
<keyword evidence="3" id="KW-0804">Transcription</keyword>
<protein>
    <submittedName>
        <fullName evidence="5">MarR family transcriptional regulator</fullName>
    </submittedName>
</protein>
<keyword evidence="6" id="KW-1185">Reference proteome</keyword>
<evidence type="ECO:0000256" key="3">
    <source>
        <dbReference type="ARBA" id="ARBA00023163"/>
    </source>
</evidence>
<feature type="domain" description="HTH marR-type" evidence="4">
    <location>
        <begin position="1"/>
        <end position="150"/>
    </location>
</feature>
<dbReference type="AlphaFoldDB" id="A0A2U1JUB3"/>
<dbReference type="SMART" id="SM00347">
    <property type="entry name" value="HTH_MARR"/>
    <property type="match status" value="1"/>
</dbReference>
<sequence length="153" mass="17659">MKIEDALKSTVDYSKSTSAILNVMYTQNVITDSFNEIIKPYDLSGEQYNVLRILRGQKGCPANMCIIQERMLAKTSNTTRLVDKLLLKDLVTRNVCPENRRKIEVLITQKGLDLLTELDPKVREHEEAFAENLNNEELEQLNTLLEKYRTKLI</sequence>